<dbReference type="PANTHER" id="PTHR30146:SF109">
    <property type="entry name" value="HTH-TYPE TRANSCRIPTIONAL REGULATOR GALS"/>
    <property type="match status" value="1"/>
</dbReference>
<evidence type="ECO:0000256" key="2">
    <source>
        <dbReference type="ARBA" id="ARBA00023125"/>
    </source>
</evidence>
<dbReference type="GO" id="GO:0003700">
    <property type="term" value="F:DNA-binding transcription factor activity"/>
    <property type="evidence" value="ECO:0007669"/>
    <property type="project" value="TreeGrafter"/>
</dbReference>
<keyword evidence="1" id="KW-0805">Transcription regulation</keyword>
<feature type="domain" description="HTH lacI-type" evidence="4">
    <location>
        <begin position="6"/>
        <end position="62"/>
    </location>
</feature>
<organism evidence="5 6">
    <name type="scientific">Anaerocolumna chitinilytica</name>
    <dbReference type="NCBI Taxonomy" id="1727145"/>
    <lineage>
        <taxon>Bacteria</taxon>
        <taxon>Bacillati</taxon>
        <taxon>Bacillota</taxon>
        <taxon>Clostridia</taxon>
        <taxon>Lachnospirales</taxon>
        <taxon>Lachnospiraceae</taxon>
        <taxon>Anaerocolumna</taxon>
    </lineage>
</organism>
<sequence length="310" mass="35326">MKREKVTMKDIADKLGLSLATVSYVMNHSEKEKISHDTRIKVLETAKSMGYVPNQTAKSLASRRSNLVGIIVNLNNQASSNLKYQYLDLAAELEQELYLSGYDSILSVAYDLENIEMKYKHSLEAVFMIDINEKSLRKVTGKYYVPVIFLECDFDEGLFYKILPDYKTAINQAKVLLQEESPYLVMENVTNKTLKEAITDCFAKEDIYIHHKDAELKDFLYAKKNRKGIIIGDLLGSKVERYVDNSEITVISSNQDTDILMADTRRIIISNSQKAKAAVEVLKKLITLEYDANGHTRILLQPEVYGNSIR</sequence>
<reference evidence="5 6" key="1">
    <citation type="submission" date="2020-08" db="EMBL/GenBank/DDBJ databases">
        <title>Draft genome sequencing of an Anaerocolumna strain isolated from anoxic soil subjected to BSD treatment.</title>
        <authorList>
            <person name="Uek A."/>
            <person name="Tonouchi A."/>
        </authorList>
    </citation>
    <scope>NUCLEOTIDE SEQUENCE [LARGE SCALE GENOMIC DNA]</scope>
    <source>
        <strain evidence="5 6">CTTW</strain>
    </source>
</reference>
<name>A0A7I8DP11_9FIRM</name>
<evidence type="ECO:0000313" key="5">
    <source>
        <dbReference type="EMBL" id="BCJ98815.1"/>
    </source>
</evidence>
<evidence type="ECO:0000313" key="6">
    <source>
        <dbReference type="Proteomes" id="UP000515703"/>
    </source>
</evidence>
<proteinExistence type="predicted"/>
<dbReference type="PROSITE" id="PS50932">
    <property type="entry name" value="HTH_LACI_2"/>
    <property type="match status" value="1"/>
</dbReference>
<dbReference type="PANTHER" id="PTHR30146">
    <property type="entry name" value="LACI-RELATED TRANSCRIPTIONAL REPRESSOR"/>
    <property type="match status" value="1"/>
</dbReference>
<accession>A0A7I8DP11</accession>
<dbReference type="AlphaFoldDB" id="A0A7I8DP11"/>
<dbReference type="SMART" id="SM00354">
    <property type="entry name" value="HTH_LACI"/>
    <property type="match status" value="1"/>
</dbReference>
<dbReference type="InterPro" id="IPR010982">
    <property type="entry name" value="Lambda_DNA-bd_dom_sf"/>
</dbReference>
<dbReference type="SUPFAM" id="SSF47413">
    <property type="entry name" value="lambda repressor-like DNA-binding domains"/>
    <property type="match status" value="1"/>
</dbReference>
<dbReference type="Gene3D" id="3.40.50.2300">
    <property type="match status" value="1"/>
</dbReference>
<dbReference type="Pfam" id="PF00356">
    <property type="entry name" value="LacI"/>
    <property type="match status" value="1"/>
</dbReference>
<protein>
    <recommendedName>
        <fullName evidence="4">HTH lacI-type domain-containing protein</fullName>
    </recommendedName>
</protein>
<reference evidence="5 6" key="2">
    <citation type="submission" date="2020-08" db="EMBL/GenBank/DDBJ databases">
        <authorList>
            <person name="Ueki A."/>
            <person name="Tonouchi A."/>
        </authorList>
    </citation>
    <scope>NUCLEOTIDE SEQUENCE [LARGE SCALE GENOMIC DNA]</scope>
    <source>
        <strain evidence="5 6">CTTW</strain>
    </source>
</reference>
<dbReference type="GO" id="GO:0000976">
    <property type="term" value="F:transcription cis-regulatory region binding"/>
    <property type="evidence" value="ECO:0007669"/>
    <property type="project" value="TreeGrafter"/>
</dbReference>
<dbReference type="CDD" id="cd01392">
    <property type="entry name" value="HTH_LacI"/>
    <property type="match status" value="1"/>
</dbReference>
<dbReference type="KEGG" id="acht:bsdcttw_18560"/>
<evidence type="ECO:0000256" key="1">
    <source>
        <dbReference type="ARBA" id="ARBA00023015"/>
    </source>
</evidence>
<keyword evidence="6" id="KW-1185">Reference proteome</keyword>
<evidence type="ECO:0000256" key="3">
    <source>
        <dbReference type="ARBA" id="ARBA00023163"/>
    </source>
</evidence>
<dbReference type="RefSeq" id="WP_185259120.1">
    <property type="nucleotide sequence ID" value="NZ_AP023368.1"/>
</dbReference>
<keyword evidence="3" id="KW-0804">Transcription</keyword>
<keyword evidence="2" id="KW-0238">DNA-binding</keyword>
<dbReference type="Gene3D" id="1.10.260.40">
    <property type="entry name" value="lambda repressor-like DNA-binding domains"/>
    <property type="match status" value="1"/>
</dbReference>
<gene>
    <name evidence="5" type="ORF">bsdcttw_18560</name>
</gene>
<dbReference type="InterPro" id="IPR000843">
    <property type="entry name" value="HTH_LacI"/>
</dbReference>
<dbReference type="EMBL" id="AP023368">
    <property type="protein sequence ID" value="BCJ98815.1"/>
    <property type="molecule type" value="Genomic_DNA"/>
</dbReference>
<evidence type="ECO:0000259" key="4">
    <source>
        <dbReference type="PROSITE" id="PS50932"/>
    </source>
</evidence>
<dbReference type="Proteomes" id="UP000515703">
    <property type="component" value="Chromosome"/>
</dbReference>